<dbReference type="GO" id="GO:0045010">
    <property type="term" value="P:actin nucleation"/>
    <property type="evidence" value="ECO:0007669"/>
    <property type="project" value="InterPro"/>
</dbReference>
<protein>
    <recommendedName>
        <fullName evidence="2">Formin-like protein</fullName>
    </recommendedName>
</protein>
<feature type="compositionally biased region" description="Basic residues" evidence="3">
    <location>
        <begin position="84"/>
        <end position="95"/>
    </location>
</feature>
<evidence type="ECO:0000256" key="4">
    <source>
        <dbReference type="SAM" id="Phobius"/>
    </source>
</evidence>
<reference evidence="6 7" key="1">
    <citation type="journal article" date="2019" name="Plant Biotechnol. J.">
        <title>The red bayberry genome and genetic basis of sex determination.</title>
        <authorList>
            <person name="Jia H.M."/>
            <person name="Jia H.J."/>
            <person name="Cai Q.L."/>
            <person name="Wang Y."/>
            <person name="Zhao H.B."/>
            <person name="Yang W.F."/>
            <person name="Wang G.Y."/>
            <person name="Li Y.H."/>
            <person name="Zhan D.L."/>
            <person name="Shen Y.T."/>
            <person name="Niu Q.F."/>
            <person name="Chang L."/>
            <person name="Qiu J."/>
            <person name="Zhao L."/>
            <person name="Xie H.B."/>
            <person name="Fu W.Y."/>
            <person name="Jin J."/>
            <person name="Li X.W."/>
            <person name="Jiao Y."/>
            <person name="Zhou C.C."/>
            <person name="Tu T."/>
            <person name="Chai C.Y."/>
            <person name="Gao J.L."/>
            <person name="Fan L.J."/>
            <person name="van de Weg E."/>
            <person name="Wang J.Y."/>
            <person name="Gao Z.S."/>
        </authorList>
    </citation>
    <scope>NUCLEOTIDE SEQUENCE [LARGE SCALE GENOMIC DNA]</scope>
    <source>
        <tissue evidence="6">Leaves</tissue>
    </source>
</reference>
<feature type="compositionally biased region" description="Pro residues" evidence="3">
    <location>
        <begin position="301"/>
        <end position="336"/>
    </location>
</feature>
<dbReference type="SUPFAM" id="SSF101447">
    <property type="entry name" value="Formin homology 2 domain (FH2 domain)"/>
    <property type="match status" value="1"/>
</dbReference>
<evidence type="ECO:0000256" key="3">
    <source>
        <dbReference type="SAM" id="MobiDB-lite"/>
    </source>
</evidence>
<accession>A0A6A1VGB1</accession>
<evidence type="ECO:0000313" key="6">
    <source>
        <dbReference type="EMBL" id="KAB1210120.1"/>
    </source>
</evidence>
<gene>
    <name evidence="6" type="ORF">CJ030_MR6G022732</name>
</gene>
<evidence type="ECO:0000256" key="1">
    <source>
        <dbReference type="ARBA" id="ARBA00025793"/>
    </source>
</evidence>
<feature type="transmembrane region" description="Helical" evidence="4">
    <location>
        <begin position="182"/>
        <end position="201"/>
    </location>
</feature>
<evidence type="ECO:0000256" key="2">
    <source>
        <dbReference type="RuleBase" id="RU361260"/>
    </source>
</evidence>
<sequence length="832" mass="91284">MKDSLKEFDLYTLKEASRDRKSLLLSKREIHGAPRVLPPCMRKTVLDCLRKKKFLLNVPGEETGSKSWIIKCVELLFRRPNAPRRRLARQSHRRLAPTPVPALAPMPASVSPSYGLGPSDLVPASSPLQNPRATPLEGPEVQSPSPGLIDLLPPPQKDFPPVHHNAPNNSAREHGSSHTEKIIIVAATAAGVLAFISLILFCCLKGSSNKIGPRDGQKDERPLLTLSMSDFSAGSSQKSVSQGNSSSKDFGIDSGKNPSFLINLSANHENYDSSQAGAPSSEDEGQIPLPPLKLPPGRSAPVPPAPPSPAPPPPPPAPQPPPPPQAARPPPAPPKLMPGKNRPSPLGLHRRGNPGSTEEGDLDGESSAPKAKLKPFFWDKVLANPDQSMVWHEISSGSFQFNEEMIESLFGYTNMEKNKIERKKESASLEPSVQYIQIIDAKKAQNLSILLRALNVTTEEILDALQEGNELPAELLQNLLKMAPTTEEELKLRLFSGDLSQLGPADRFLKVMVDFPFAFKRLESLLFMSSVHEELTNVKESLATLEVACKKLRSSRLFLKLLEAVLKTGNRMNDGTYRGGAQAFKLDTLLKLSDVKGTDGKTTLLHFVVQEIIRSEGIRAVRTARASQSYSSMKTDDCAEDFPEESAEHHCNLGLQVVSGLSNELEDVKKAAFVDADGLTATVSRLNQSLTKTKDFLNAEMNSLDEDSEFHRVLANFVDCVEADISHLLEEEKRIMALVKSAADYFHGKAGKDEGLRLFAIVRDFLRMLDKACKDVRDAGVKMARTSKKEAPSVSSALENRQQPSEIHQRLFPAIEERRMDNSSSDDETLSP</sequence>
<feature type="compositionally biased region" description="Low complexity" evidence="3">
    <location>
        <begin position="234"/>
        <end position="248"/>
    </location>
</feature>
<dbReference type="InterPro" id="IPR042201">
    <property type="entry name" value="FH2_Formin_sf"/>
</dbReference>
<dbReference type="InterPro" id="IPR027643">
    <property type="entry name" value="Formin-like_plant"/>
</dbReference>
<feature type="compositionally biased region" description="Polar residues" evidence="3">
    <location>
        <begin position="793"/>
        <end position="806"/>
    </location>
</feature>
<dbReference type="OrthoDB" id="1668162at2759"/>
<feature type="region of interest" description="Disordered" evidence="3">
    <location>
        <begin position="270"/>
        <end position="369"/>
    </location>
</feature>
<dbReference type="InterPro" id="IPR015425">
    <property type="entry name" value="FH2_Formin"/>
</dbReference>
<feature type="region of interest" description="Disordered" evidence="3">
    <location>
        <begin position="84"/>
        <end position="175"/>
    </location>
</feature>
<feature type="region of interest" description="Disordered" evidence="3">
    <location>
        <begin position="230"/>
        <end position="254"/>
    </location>
</feature>
<dbReference type="SMART" id="SM00498">
    <property type="entry name" value="FH2"/>
    <property type="match status" value="1"/>
</dbReference>
<feature type="domain" description="FH2" evidence="5">
    <location>
        <begin position="363"/>
        <end position="795"/>
    </location>
</feature>
<dbReference type="PANTHER" id="PTHR23213">
    <property type="entry name" value="FORMIN-RELATED"/>
    <property type="match status" value="1"/>
</dbReference>
<feature type="region of interest" description="Disordered" evidence="3">
    <location>
        <begin position="787"/>
        <end position="832"/>
    </location>
</feature>
<organism evidence="6 7">
    <name type="scientific">Morella rubra</name>
    <name type="common">Chinese bayberry</name>
    <dbReference type="NCBI Taxonomy" id="262757"/>
    <lineage>
        <taxon>Eukaryota</taxon>
        <taxon>Viridiplantae</taxon>
        <taxon>Streptophyta</taxon>
        <taxon>Embryophyta</taxon>
        <taxon>Tracheophyta</taxon>
        <taxon>Spermatophyta</taxon>
        <taxon>Magnoliopsida</taxon>
        <taxon>eudicotyledons</taxon>
        <taxon>Gunneridae</taxon>
        <taxon>Pentapetalae</taxon>
        <taxon>rosids</taxon>
        <taxon>fabids</taxon>
        <taxon>Fagales</taxon>
        <taxon>Myricaceae</taxon>
        <taxon>Morella</taxon>
    </lineage>
</organism>
<dbReference type="PROSITE" id="PS51444">
    <property type="entry name" value="FH2"/>
    <property type="match status" value="1"/>
</dbReference>
<keyword evidence="4" id="KW-1133">Transmembrane helix</keyword>
<comment type="caution">
    <text evidence="6">The sequence shown here is derived from an EMBL/GenBank/DDBJ whole genome shotgun (WGS) entry which is preliminary data.</text>
</comment>
<dbReference type="Gene3D" id="1.20.58.2220">
    <property type="entry name" value="Formin, FH2 domain"/>
    <property type="match status" value="1"/>
</dbReference>
<keyword evidence="7" id="KW-1185">Reference proteome</keyword>
<comment type="similarity">
    <text evidence="1">Belongs to the formin-like family. Class-I subfamily.</text>
</comment>
<keyword evidence="4" id="KW-0472">Membrane</keyword>
<keyword evidence="4" id="KW-0812">Transmembrane</keyword>
<dbReference type="PANTHER" id="PTHR23213:SF392">
    <property type="entry name" value="FORMIN-LIKE PROTEIN 3"/>
    <property type="match status" value="1"/>
</dbReference>
<dbReference type="EMBL" id="RXIC02000024">
    <property type="protein sequence ID" value="KAB1210120.1"/>
    <property type="molecule type" value="Genomic_DNA"/>
</dbReference>
<name>A0A6A1VGB1_9ROSI</name>
<dbReference type="AlphaFoldDB" id="A0A6A1VGB1"/>
<evidence type="ECO:0000313" key="7">
    <source>
        <dbReference type="Proteomes" id="UP000516437"/>
    </source>
</evidence>
<dbReference type="Pfam" id="PF02181">
    <property type="entry name" value="FH2"/>
    <property type="match status" value="1"/>
</dbReference>
<dbReference type="Proteomes" id="UP000516437">
    <property type="component" value="Chromosome 6"/>
</dbReference>
<dbReference type="GO" id="GO:0051015">
    <property type="term" value="F:actin filament binding"/>
    <property type="evidence" value="ECO:0007669"/>
    <property type="project" value="InterPro"/>
</dbReference>
<evidence type="ECO:0000259" key="5">
    <source>
        <dbReference type="PROSITE" id="PS51444"/>
    </source>
</evidence>
<proteinExistence type="inferred from homology"/>